<dbReference type="KEGG" id="sarg:HKX69_01100"/>
<keyword evidence="3" id="KW-1185">Reference proteome</keyword>
<feature type="compositionally biased region" description="Basic and acidic residues" evidence="1">
    <location>
        <begin position="19"/>
        <end position="33"/>
    </location>
</feature>
<name>A0A6M4PD37_9ACTN</name>
<sequence>MSGVLQRIKQFANSPQGRRTIEQVRRTASDPRRRAQAQRLIGKLRSRRSGSGI</sequence>
<gene>
    <name evidence="2" type="ORF">HKX69_01100</name>
</gene>
<reference evidence="2 3" key="1">
    <citation type="submission" date="2020-05" db="EMBL/GenBank/DDBJ databases">
        <authorList>
            <person name="Li K."/>
        </authorList>
    </citation>
    <scope>NUCLEOTIDE SEQUENCE [LARGE SCALE GENOMIC DNA]</scope>
    <source>
        <strain evidence="3">jing01</strain>
    </source>
</reference>
<dbReference type="EMBL" id="CP053189">
    <property type="protein sequence ID" value="QJS08299.1"/>
    <property type="molecule type" value="Genomic_DNA"/>
</dbReference>
<evidence type="ECO:0000313" key="3">
    <source>
        <dbReference type="Proteomes" id="UP000502641"/>
    </source>
</evidence>
<dbReference type="Proteomes" id="UP000502641">
    <property type="component" value="Chromosome"/>
</dbReference>
<feature type="compositionally biased region" description="Basic residues" evidence="1">
    <location>
        <begin position="42"/>
        <end position="53"/>
    </location>
</feature>
<evidence type="ECO:0000256" key="1">
    <source>
        <dbReference type="SAM" id="MobiDB-lite"/>
    </source>
</evidence>
<dbReference type="AlphaFoldDB" id="A0A6M4PD37"/>
<proteinExistence type="predicted"/>
<protein>
    <submittedName>
        <fullName evidence="2">Uncharacterized protein</fullName>
    </submittedName>
</protein>
<evidence type="ECO:0000313" key="2">
    <source>
        <dbReference type="EMBL" id="QJS08299.1"/>
    </source>
</evidence>
<organism evidence="2 3">
    <name type="scientific">Streptomyces argyrophylli</name>
    <dbReference type="NCBI Taxonomy" id="2726118"/>
    <lineage>
        <taxon>Bacteria</taxon>
        <taxon>Bacillati</taxon>
        <taxon>Actinomycetota</taxon>
        <taxon>Actinomycetes</taxon>
        <taxon>Kitasatosporales</taxon>
        <taxon>Streptomycetaceae</taxon>
        <taxon>Streptomyces</taxon>
    </lineage>
</organism>
<accession>A0A6M4PD37</accession>
<dbReference type="RefSeq" id="WP_171150196.1">
    <property type="nucleotide sequence ID" value="NZ_CP053189.1"/>
</dbReference>
<feature type="region of interest" description="Disordered" evidence="1">
    <location>
        <begin position="1"/>
        <end position="53"/>
    </location>
</feature>